<evidence type="ECO:0000313" key="2">
    <source>
        <dbReference type="WBParaSite" id="ASIM_0002084501-mRNA-1"/>
    </source>
</evidence>
<proteinExistence type="predicted"/>
<sequence>LIGEMMVFGLLIAAIQLIAKPRIRKFKIKQGVAISKKRKAIKKRALRRLRKLKLKRIRTNKKLVQMQKSNQKDDDSSRGSTSISYRDYSADTSQMGSAERSSQMNTIKSEELRNKTDKNASAGISIKIDIVTPEYGWLCNEIKSNKSKYMGVCMSQ</sequence>
<feature type="compositionally biased region" description="Polar residues" evidence="1">
    <location>
        <begin position="78"/>
        <end position="107"/>
    </location>
</feature>
<accession>A0A0M3KIM6</accession>
<evidence type="ECO:0000256" key="1">
    <source>
        <dbReference type="SAM" id="MobiDB-lite"/>
    </source>
</evidence>
<organism evidence="2">
    <name type="scientific">Anisakis simplex</name>
    <name type="common">Herring worm</name>
    <dbReference type="NCBI Taxonomy" id="6269"/>
    <lineage>
        <taxon>Eukaryota</taxon>
        <taxon>Metazoa</taxon>
        <taxon>Ecdysozoa</taxon>
        <taxon>Nematoda</taxon>
        <taxon>Chromadorea</taxon>
        <taxon>Rhabditida</taxon>
        <taxon>Spirurina</taxon>
        <taxon>Ascaridomorpha</taxon>
        <taxon>Ascaridoidea</taxon>
        <taxon>Anisakidae</taxon>
        <taxon>Anisakis</taxon>
        <taxon>Anisakis simplex complex</taxon>
    </lineage>
</organism>
<reference evidence="2" key="1">
    <citation type="submission" date="2017-02" db="UniProtKB">
        <authorList>
            <consortium name="WormBaseParasite"/>
        </authorList>
    </citation>
    <scope>IDENTIFICATION</scope>
</reference>
<name>A0A0M3KIM6_ANISI</name>
<feature type="region of interest" description="Disordered" evidence="1">
    <location>
        <begin position="58"/>
        <end position="114"/>
    </location>
</feature>
<dbReference type="WBParaSite" id="ASIM_0002084501-mRNA-1">
    <property type="protein sequence ID" value="ASIM_0002084501-mRNA-1"/>
    <property type="gene ID" value="ASIM_0002084501"/>
</dbReference>
<dbReference type="AlphaFoldDB" id="A0A0M3KIM6"/>
<protein>
    <submittedName>
        <fullName evidence="2">DUF1713 domain-containing protein</fullName>
    </submittedName>
</protein>